<sequence>MITAEYEQQQKDKASGCYKELASMEIYYEDLPKYTEYETLEEILPCWYYNMPGDSELLCICKRELLSLLYDISSAYKAARKTFIYYKMLIDTVKEGYIAFDKDYHYSTVEDVINTCKERDKEKKKGLCVAKEIPTFEKAYKLGVREWMQAANEKCDNRLIFWEKLVERRYLRAKLEIIFGEEQLKKLEEAIKEDREKVKKEMQEAIFENKDFCYYKSREHFIDYLR</sequence>
<organism evidence="2 3">
    <name type="scientific">Bartonella acomydis</name>
    <dbReference type="NCBI Taxonomy" id="686234"/>
    <lineage>
        <taxon>Bacteria</taxon>
        <taxon>Pseudomonadati</taxon>
        <taxon>Pseudomonadota</taxon>
        <taxon>Alphaproteobacteria</taxon>
        <taxon>Hyphomicrobiales</taxon>
        <taxon>Bartonellaceae</taxon>
        <taxon>Bartonella</taxon>
    </lineage>
</organism>
<comment type="caution">
    <text evidence="2">The sequence shown here is derived from an EMBL/GenBank/DDBJ whole genome shotgun (WGS) entry which is preliminary data.</text>
</comment>
<protein>
    <recommendedName>
        <fullName evidence="4">Phage related protein</fullName>
    </recommendedName>
</protein>
<evidence type="ECO:0008006" key="4">
    <source>
        <dbReference type="Google" id="ProtNLM"/>
    </source>
</evidence>
<evidence type="ECO:0000313" key="2">
    <source>
        <dbReference type="EMBL" id="GAA5095696.1"/>
    </source>
</evidence>
<keyword evidence="3" id="KW-1185">Reference proteome</keyword>
<evidence type="ECO:0000256" key="1">
    <source>
        <dbReference type="SAM" id="Coils"/>
    </source>
</evidence>
<accession>A0ABP9MIN6</accession>
<dbReference type="Proteomes" id="UP001501525">
    <property type="component" value="Unassembled WGS sequence"/>
</dbReference>
<reference evidence="3" key="1">
    <citation type="journal article" date="2019" name="Int. J. Syst. Evol. Microbiol.">
        <title>The Global Catalogue of Microorganisms (GCM) 10K type strain sequencing project: providing services to taxonomists for standard genome sequencing and annotation.</title>
        <authorList>
            <consortium name="The Broad Institute Genomics Platform"/>
            <consortium name="The Broad Institute Genome Sequencing Center for Infectious Disease"/>
            <person name="Wu L."/>
            <person name="Ma J."/>
        </authorList>
    </citation>
    <scope>NUCLEOTIDE SEQUENCE [LARGE SCALE GENOMIC DNA]</scope>
    <source>
        <strain evidence="3">JCM 17706</strain>
    </source>
</reference>
<dbReference type="EMBL" id="BAABIY010000012">
    <property type="protein sequence ID" value="GAA5095696.1"/>
    <property type="molecule type" value="Genomic_DNA"/>
</dbReference>
<evidence type="ECO:0000313" key="3">
    <source>
        <dbReference type="Proteomes" id="UP001501525"/>
    </source>
</evidence>
<name>A0ABP9MIN6_9HYPH</name>
<keyword evidence="1" id="KW-0175">Coiled coil</keyword>
<feature type="coiled-coil region" evidence="1">
    <location>
        <begin position="170"/>
        <end position="204"/>
    </location>
</feature>
<proteinExistence type="predicted"/>
<dbReference type="RefSeq" id="WP_345096302.1">
    <property type="nucleotide sequence ID" value="NZ_BAABIY010000012.1"/>
</dbReference>
<gene>
    <name evidence="2" type="ORF">GCM10023260_03840</name>
</gene>